<dbReference type="InterPro" id="IPR001932">
    <property type="entry name" value="PPM-type_phosphatase-like_dom"/>
</dbReference>
<dbReference type="GO" id="GO:0004722">
    <property type="term" value="F:protein serine/threonine phosphatase activity"/>
    <property type="evidence" value="ECO:0007669"/>
    <property type="project" value="InterPro"/>
</dbReference>
<feature type="region of interest" description="Disordered" evidence="1">
    <location>
        <begin position="384"/>
        <end position="423"/>
    </location>
</feature>
<protein>
    <submittedName>
        <fullName evidence="3">Phosphatase 2C-like domain-containing protein</fullName>
    </submittedName>
</protein>
<dbReference type="SMART" id="SM00332">
    <property type="entry name" value="PP2Cc"/>
    <property type="match status" value="1"/>
</dbReference>
<dbReference type="Gene3D" id="3.60.40.10">
    <property type="entry name" value="PPM-type phosphatase domain"/>
    <property type="match status" value="1"/>
</dbReference>
<feature type="compositionally biased region" description="Low complexity" evidence="1">
    <location>
        <begin position="491"/>
        <end position="508"/>
    </location>
</feature>
<feature type="region of interest" description="Disordered" evidence="1">
    <location>
        <begin position="457"/>
        <end position="516"/>
    </location>
</feature>
<accession>A0A5C3QI76</accession>
<dbReference type="Pfam" id="PF00481">
    <property type="entry name" value="PP2C"/>
    <property type="match status" value="1"/>
</dbReference>
<evidence type="ECO:0000256" key="1">
    <source>
        <dbReference type="SAM" id="MobiDB-lite"/>
    </source>
</evidence>
<dbReference type="PANTHER" id="PTHR13832:SF792">
    <property type="entry name" value="GM14286P"/>
    <property type="match status" value="1"/>
</dbReference>
<proteinExistence type="predicted"/>
<evidence type="ECO:0000259" key="2">
    <source>
        <dbReference type="PROSITE" id="PS51746"/>
    </source>
</evidence>
<dbReference type="SUPFAM" id="SSF81606">
    <property type="entry name" value="PP2C-like"/>
    <property type="match status" value="1"/>
</dbReference>
<dbReference type="InterPro" id="IPR015655">
    <property type="entry name" value="PP2C"/>
</dbReference>
<dbReference type="AlphaFoldDB" id="A0A5C3QI76"/>
<dbReference type="PROSITE" id="PS51746">
    <property type="entry name" value="PPM_2"/>
    <property type="match status" value="1"/>
</dbReference>
<dbReference type="InterPro" id="IPR036457">
    <property type="entry name" value="PPM-type-like_dom_sf"/>
</dbReference>
<keyword evidence="4" id="KW-1185">Reference proteome</keyword>
<evidence type="ECO:0000313" key="4">
    <source>
        <dbReference type="Proteomes" id="UP000305067"/>
    </source>
</evidence>
<dbReference type="OrthoDB" id="420076at2759"/>
<evidence type="ECO:0000313" key="3">
    <source>
        <dbReference type="EMBL" id="TFL00988.1"/>
    </source>
</evidence>
<dbReference type="STRING" id="1884261.A0A5C3QI76"/>
<dbReference type="Proteomes" id="UP000305067">
    <property type="component" value="Unassembled WGS sequence"/>
</dbReference>
<organism evidence="3 4">
    <name type="scientific">Pterulicium gracile</name>
    <dbReference type="NCBI Taxonomy" id="1884261"/>
    <lineage>
        <taxon>Eukaryota</taxon>
        <taxon>Fungi</taxon>
        <taxon>Dikarya</taxon>
        <taxon>Basidiomycota</taxon>
        <taxon>Agaricomycotina</taxon>
        <taxon>Agaricomycetes</taxon>
        <taxon>Agaricomycetidae</taxon>
        <taxon>Agaricales</taxon>
        <taxon>Pleurotineae</taxon>
        <taxon>Pterulaceae</taxon>
        <taxon>Pterulicium</taxon>
    </lineage>
</organism>
<feature type="domain" description="PPM-type phosphatase" evidence="2">
    <location>
        <begin position="64"/>
        <end position="561"/>
    </location>
</feature>
<feature type="compositionally biased region" description="Basic and acidic residues" evidence="1">
    <location>
        <begin position="406"/>
        <end position="421"/>
    </location>
</feature>
<dbReference type="EMBL" id="ML178826">
    <property type="protein sequence ID" value="TFL00988.1"/>
    <property type="molecule type" value="Genomic_DNA"/>
</dbReference>
<sequence length="561" mass="61291">MSLHSPTTPQSQFWAYADDIPGSRCGPEDGPWPRTYTPLDDAQAWKELSMLARPQSKVFSAEKGLRVDSVNFQPCPRARTQDRYAVKELDVYGRKWSLTGVFDGHLGETTVDHVQYHLPRIVSEFLHAAFKDDPMMPITPSFISDLLSRSIIAFDDAIAGDVLSLFPGGLEGLSKMTDQEISAIINDQHTGGSNYKKARLCMYGTTALVVLVDPDHQNMWVANVGDCQALIVSPDPGGSGEGDSNWRVELLTRDHNGDNDAEVTRVRREHPGEPDCVTDGRVLGALAPFRSLGDVPFKQPPEFSRRILYNLLPGFHDTSPWEEFLVKNLTPPYISAIPDIIHRSLPIKAPPPASSRPSMSHESSALCLPIFSSLFTGLFKGSAGRNSASRDSDTNRPAAPPPTPNEEQKILEEDPSSESKRSSSYLIIASDGFADLCYKKGQTHHLLNWAKGLSKIGSNHPSPIANGGSSLRNRPSDVMSVNSTSEKVPGSPTSSVASRSFSVSSRRSTTLDDGPRGKGNLALRLLREVLGGDDSTKLSQVLTLDMNESWIDDTTITVQTL</sequence>
<feature type="compositionally biased region" description="Polar residues" evidence="1">
    <location>
        <begin position="457"/>
        <end position="486"/>
    </location>
</feature>
<name>A0A5C3QI76_9AGAR</name>
<gene>
    <name evidence="3" type="ORF">BDV98DRAFT_656314</name>
</gene>
<reference evidence="3 4" key="1">
    <citation type="journal article" date="2019" name="Nat. Ecol. Evol.">
        <title>Megaphylogeny resolves global patterns of mushroom evolution.</title>
        <authorList>
            <person name="Varga T."/>
            <person name="Krizsan K."/>
            <person name="Foldi C."/>
            <person name="Dima B."/>
            <person name="Sanchez-Garcia M."/>
            <person name="Sanchez-Ramirez S."/>
            <person name="Szollosi G.J."/>
            <person name="Szarkandi J.G."/>
            <person name="Papp V."/>
            <person name="Albert L."/>
            <person name="Andreopoulos W."/>
            <person name="Angelini C."/>
            <person name="Antonin V."/>
            <person name="Barry K.W."/>
            <person name="Bougher N.L."/>
            <person name="Buchanan P."/>
            <person name="Buyck B."/>
            <person name="Bense V."/>
            <person name="Catcheside P."/>
            <person name="Chovatia M."/>
            <person name="Cooper J."/>
            <person name="Damon W."/>
            <person name="Desjardin D."/>
            <person name="Finy P."/>
            <person name="Geml J."/>
            <person name="Haridas S."/>
            <person name="Hughes K."/>
            <person name="Justo A."/>
            <person name="Karasinski D."/>
            <person name="Kautmanova I."/>
            <person name="Kiss B."/>
            <person name="Kocsube S."/>
            <person name="Kotiranta H."/>
            <person name="LaButti K.M."/>
            <person name="Lechner B.E."/>
            <person name="Liimatainen K."/>
            <person name="Lipzen A."/>
            <person name="Lukacs Z."/>
            <person name="Mihaltcheva S."/>
            <person name="Morgado L.N."/>
            <person name="Niskanen T."/>
            <person name="Noordeloos M.E."/>
            <person name="Ohm R.A."/>
            <person name="Ortiz-Santana B."/>
            <person name="Ovrebo C."/>
            <person name="Racz N."/>
            <person name="Riley R."/>
            <person name="Savchenko A."/>
            <person name="Shiryaev A."/>
            <person name="Soop K."/>
            <person name="Spirin V."/>
            <person name="Szebenyi C."/>
            <person name="Tomsovsky M."/>
            <person name="Tulloss R.E."/>
            <person name="Uehling J."/>
            <person name="Grigoriev I.V."/>
            <person name="Vagvolgyi C."/>
            <person name="Papp T."/>
            <person name="Martin F.M."/>
            <person name="Miettinen O."/>
            <person name="Hibbett D.S."/>
            <person name="Nagy L.G."/>
        </authorList>
    </citation>
    <scope>NUCLEOTIDE SEQUENCE [LARGE SCALE GENOMIC DNA]</scope>
    <source>
        <strain evidence="3 4">CBS 309.79</strain>
    </source>
</reference>
<dbReference type="CDD" id="cd00143">
    <property type="entry name" value="PP2Cc"/>
    <property type="match status" value="1"/>
</dbReference>
<dbReference type="PANTHER" id="PTHR13832">
    <property type="entry name" value="PROTEIN PHOSPHATASE 2C"/>
    <property type="match status" value="1"/>
</dbReference>